<feature type="transmembrane region" description="Helical" evidence="1">
    <location>
        <begin position="6"/>
        <end position="27"/>
    </location>
</feature>
<evidence type="ECO:0000313" key="3">
    <source>
        <dbReference type="Proteomes" id="UP000229901"/>
    </source>
</evidence>
<dbReference type="AlphaFoldDB" id="A0A2H0V590"/>
<reference evidence="3" key="1">
    <citation type="submission" date="2017-09" db="EMBL/GenBank/DDBJ databases">
        <title>Depth-based differentiation of microbial function through sediment-hosted aquifers and enrichment of novel symbionts in the deep terrestrial subsurface.</title>
        <authorList>
            <person name="Probst A.J."/>
            <person name="Ladd B."/>
            <person name="Jarett J.K."/>
            <person name="Geller-Mcgrath D.E."/>
            <person name="Sieber C.M.K."/>
            <person name="Emerson J.B."/>
            <person name="Anantharaman K."/>
            <person name="Thomas B.C."/>
            <person name="Malmstrom R."/>
            <person name="Stieglmeier M."/>
            <person name="Klingl A."/>
            <person name="Woyke T."/>
            <person name="Ryan C.M."/>
            <person name="Banfield J.F."/>
        </authorList>
    </citation>
    <scope>NUCLEOTIDE SEQUENCE [LARGE SCALE GENOMIC DNA]</scope>
</reference>
<comment type="caution">
    <text evidence="2">The sequence shown here is derived from an EMBL/GenBank/DDBJ whole genome shotgun (WGS) entry which is preliminary data.</text>
</comment>
<feature type="transmembrane region" description="Helical" evidence="1">
    <location>
        <begin position="48"/>
        <end position="66"/>
    </location>
</feature>
<evidence type="ECO:0000256" key="1">
    <source>
        <dbReference type="SAM" id="Phobius"/>
    </source>
</evidence>
<dbReference type="Proteomes" id="UP000229901">
    <property type="component" value="Unassembled WGS sequence"/>
</dbReference>
<name>A0A2H0V590_9BACT</name>
<evidence type="ECO:0000313" key="2">
    <source>
        <dbReference type="EMBL" id="PIR93589.1"/>
    </source>
</evidence>
<proteinExistence type="predicted"/>
<sequence>MDLSTFGFILHTMGEIIVALTVLSVHHRVKHEQKIDKKVFQSMRTEESFGILAIIFIVSGFVLQILY</sequence>
<keyword evidence="1" id="KW-0812">Transmembrane</keyword>
<protein>
    <submittedName>
        <fullName evidence="2">Uncharacterized protein</fullName>
    </submittedName>
</protein>
<keyword evidence="1" id="KW-1133">Transmembrane helix</keyword>
<keyword evidence="1" id="KW-0472">Membrane</keyword>
<dbReference type="EMBL" id="PFAP01000052">
    <property type="protein sequence ID" value="PIR93589.1"/>
    <property type="molecule type" value="Genomic_DNA"/>
</dbReference>
<gene>
    <name evidence="2" type="ORF">COT97_05885</name>
</gene>
<accession>A0A2H0V590</accession>
<organism evidence="2 3">
    <name type="scientific">Candidatus Falkowbacteria bacterium CG10_big_fil_rev_8_21_14_0_10_39_11</name>
    <dbReference type="NCBI Taxonomy" id="1974565"/>
    <lineage>
        <taxon>Bacteria</taxon>
        <taxon>Candidatus Falkowiibacteriota</taxon>
    </lineage>
</organism>